<dbReference type="EMBL" id="GEGO01007079">
    <property type="protein sequence ID" value="JAR88325.1"/>
    <property type="molecule type" value="Transcribed_RNA"/>
</dbReference>
<protein>
    <submittedName>
        <fullName evidence="1">Putative nuclease harbi1-like protein</fullName>
    </submittedName>
</protein>
<proteinExistence type="predicted"/>
<reference evidence="1" key="1">
    <citation type="journal article" date="2018" name="PLoS Negl. Trop. Dis.">
        <title>Sialome diversity of ticks revealed by RNAseq of single tick salivary glands.</title>
        <authorList>
            <person name="Perner J."/>
            <person name="Kropackova S."/>
            <person name="Kopacek P."/>
            <person name="Ribeiro J.M."/>
        </authorList>
    </citation>
    <scope>NUCLEOTIDE SEQUENCE</scope>
    <source>
        <strain evidence="1">Siblings of single egg batch collected in Ceske Budejovice</strain>
        <tissue evidence="1">Salivary glands</tissue>
    </source>
</reference>
<organism evidence="1">
    <name type="scientific">Ixodes ricinus</name>
    <name type="common">Common tick</name>
    <name type="synonym">Acarus ricinus</name>
    <dbReference type="NCBI Taxonomy" id="34613"/>
    <lineage>
        <taxon>Eukaryota</taxon>
        <taxon>Metazoa</taxon>
        <taxon>Ecdysozoa</taxon>
        <taxon>Arthropoda</taxon>
        <taxon>Chelicerata</taxon>
        <taxon>Arachnida</taxon>
        <taxon>Acari</taxon>
        <taxon>Parasitiformes</taxon>
        <taxon>Ixodida</taxon>
        <taxon>Ixodoidea</taxon>
        <taxon>Ixodidae</taxon>
        <taxon>Ixodinae</taxon>
        <taxon>Ixodes</taxon>
    </lineage>
</organism>
<dbReference type="AlphaFoldDB" id="A0A147BD95"/>
<evidence type="ECO:0000313" key="1">
    <source>
        <dbReference type="EMBL" id="JAR88325.1"/>
    </source>
</evidence>
<sequence length="207" mass="23460">RCAENAFGIMSARWRILLRTINLLPENVDYVVQSCCVLHNFLLVRKEHPAAYAEQDDNMGNPTAGGWRREIPDSARESLFPLEATCARNLGDDADFARKMYMYYFRSPAGEVSWQWDQPGVNKQVARSNLRKLGVHVNLRYSRLSFTKYICSKCGHAIGSSTSSAPAPLVLVFFRSRSRRTSLSGRDLERFWTLSTSAGSRLKTKTT</sequence>
<accession>A0A147BD95</accession>
<name>A0A147BD95_IXORI</name>
<feature type="non-terminal residue" evidence="1">
    <location>
        <position position="1"/>
    </location>
</feature>